<protein>
    <submittedName>
        <fullName evidence="1">Uncharacterized protein</fullName>
    </submittedName>
</protein>
<evidence type="ECO:0000313" key="1">
    <source>
        <dbReference type="EMBL" id="GBM49070.1"/>
    </source>
</evidence>
<sequence length="132" mass="15118">MKSVSPAYAPELTRRGHDLGNSVRDETWNISSIPLRCSPINLVKCNGQPIRRKWPSNLGHRLYTIAFKCEEAISNARKKVYTTPLIQIWMCMLLEPGSLPQIFVFLGDEMLYYINTSYVVFHIRAKLKVSAC</sequence>
<accession>A0A4Y2G5S7</accession>
<reference evidence="1 2" key="1">
    <citation type="journal article" date="2019" name="Sci. Rep.">
        <title>Orb-weaving spider Araneus ventricosus genome elucidates the spidroin gene catalogue.</title>
        <authorList>
            <person name="Kono N."/>
            <person name="Nakamura H."/>
            <person name="Ohtoshi R."/>
            <person name="Moran D.A.P."/>
            <person name="Shinohara A."/>
            <person name="Yoshida Y."/>
            <person name="Fujiwara M."/>
            <person name="Mori M."/>
            <person name="Tomita M."/>
            <person name="Arakawa K."/>
        </authorList>
    </citation>
    <scope>NUCLEOTIDE SEQUENCE [LARGE SCALE GENOMIC DNA]</scope>
</reference>
<keyword evidence="2" id="KW-1185">Reference proteome</keyword>
<dbReference type="EMBL" id="BGPR01001239">
    <property type="protein sequence ID" value="GBM49070.1"/>
    <property type="molecule type" value="Genomic_DNA"/>
</dbReference>
<organism evidence="1 2">
    <name type="scientific">Araneus ventricosus</name>
    <name type="common">Orbweaver spider</name>
    <name type="synonym">Epeira ventricosa</name>
    <dbReference type="NCBI Taxonomy" id="182803"/>
    <lineage>
        <taxon>Eukaryota</taxon>
        <taxon>Metazoa</taxon>
        <taxon>Ecdysozoa</taxon>
        <taxon>Arthropoda</taxon>
        <taxon>Chelicerata</taxon>
        <taxon>Arachnida</taxon>
        <taxon>Araneae</taxon>
        <taxon>Araneomorphae</taxon>
        <taxon>Entelegynae</taxon>
        <taxon>Araneoidea</taxon>
        <taxon>Araneidae</taxon>
        <taxon>Araneus</taxon>
    </lineage>
</organism>
<dbReference type="AlphaFoldDB" id="A0A4Y2G5S7"/>
<dbReference type="Proteomes" id="UP000499080">
    <property type="component" value="Unassembled WGS sequence"/>
</dbReference>
<name>A0A4Y2G5S7_ARAVE</name>
<evidence type="ECO:0000313" key="2">
    <source>
        <dbReference type="Proteomes" id="UP000499080"/>
    </source>
</evidence>
<comment type="caution">
    <text evidence="1">The sequence shown here is derived from an EMBL/GenBank/DDBJ whole genome shotgun (WGS) entry which is preliminary data.</text>
</comment>
<proteinExistence type="predicted"/>
<gene>
    <name evidence="1" type="ORF">AVEN_266434_1</name>
</gene>